<accession>A0A9Q0FEJ3</accession>
<dbReference type="GO" id="GO:0046872">
    <property type="term" value="F:metal ion binding"/>
    <property type="evidence" value="ECO:0007669"/>
    <property type="project" value="UniProtKB-KW"/>
</dbReference>
<dbReference type="OrthoDB" id="6119954at2759"/>
<dbReference type="InterPro" id="IPR017439">
    <property type="entry name" value="Amidohydrolase"/>
</dbReference>
<keyword evidence="2 6" id="KW-0732">Signal</keyword>
<feature type="binding site" evidence="5">
    <location>
        <position position="134"/>
    </location>
    <ligand>
        <name>Mn(2+)</name>
        <dbReference type="ChEBI" id="CHEBI:29035"/>
        <label>2</label>
    </ligand>
</feature>
<dbReference type="CDD" id="cd08017">
    <property type="entry name" value="M20_IAA_Hyd"/>
    <property type="match status" value="1"/>
</dbReference>
<dbReference type="Proteomes" id="UP001141552">
    <property type="component" value="Unassembled WGS sequence"/>
</dbReference>
<dbReference type="FunFam" id="3.30.70.360:FF:000001">
    <property type="entry name" value="N-acetyldiaminopimelate deacetylase"/>
    <property type="match status" value="1"/>
</dbReference>
<evidence type="ECO:0000256" key="4">
    <source>
        <dbReference type="ARBA" id="ARBA00023211"/>
    </source>
</evidence>
<dbReference type="PANTHER" id="PTHR11014:SF108">
    <property type="entry name" value="IAA-AMINO ACID HYDROLASE ILR1"/>
    <property type="match status" value="1"/>
</dbReference>
<protein>
    <submittedName>
        <fullName evidence="8">IAA-amino acid hydrolase ilr1</fullName>
    </submittedName>
</protein>
<dbReference type="Pfam" id="PF07687">
    <property type="entry name" value="M20_dimer"/>
    <property type="match status" value="1"/>
</dbReference>
<name>A0A9Q0FEJ3_9ROSI</name>
<feature type="signal peptide" evidence="6">
    <location>
        <begin position="1"/>
        <end position="19"/>
    </location>
</feature>
<dbReference type="Gene3D" id="3.30.70.360">
    <property type="match status" value="1"/>
</dbReference>
<dbReference type="PANTHER" id="PTHR11014">
    <property type="entry name" value="PEPTIDASE M20 FAMILY MEMBER"/>
    <property type="match status" value="1"/>
</dbReference>
<feature type="binding site" evidence="5">
    <location>
        <position position="170"/>
    </location>
    <ligand>
        <name>Mn(2+)</name>
        <dbReference type="ChEBI" id="CHEBI:29035"/>
        <label>2</label>
    </ligand>
</feature>
<comment type="similarity">
    <text evidence="1">Belongs to the peptidase M20 family.</text>
</comment>
<dbReference type="InterPro" id="IPR002933">
    <property type="entry name" value="Peptidase_M20"/>
</dbReference>
<dbReference type="Gene3D" id="3.40.630.10">
    <property type="entry name" value="Zn peptidases"/>
    <property type="match status" value="1"/>
</dbReference>
<dbReference type="InterPro" id="IPR036264">
    <property type="entry name" value="Bact_exopeptidase_dim_dom"/>
</dbReference>
<evidence type="ECO:0000313" key="9">
    <source>
        <dbReference type="Proteomes" id="UP001141552"/>
    </source>
</evidence>
<feature type="binding site" evidence="5">
    <location>
        <position position="136"/>
    </location>
    <ligand>
        <name>Mn(2+)</name>
        <dbReference type="ChEBI" id="CHEBI:29035"/>
        <label>2</label>
    </ligand>
</feature>
<proteinExistence type="inferred from homology"/>
<dbReference type="SUPFAM" id="SSF55031">
    <property type="entry name" value="Bacterial exopeptidase dimerisation domain"/>
    <property type="match status" value="1"/>
</dbReference>
<keyword evidence="4 5" id="KW-0464">Manganese</keyword>
<dbReference type="InterPro" id="IPR044757">
    <property type="entry name" value="ILR1-like_Hyd"/>
</dbReference>
<keyword evidence="9" id="KW-1185">Reference proteome</keyword>
<feature type="domain" description="Peptidase M20 dimerisation" evidence="7">
    <location>
        <begin position="218"/>
        <end position="313"/>
    </location>
</feature>
<dbReference type="AlphaFoldDB" id="A0A9Q0FEJ3"/>
<sequence>MGILIFLVASLLLCHQSVAYGSYQEVGLDVLTRELLASARESELFEWVRGIRRKIHEYPELGFEELRTSEIIRSELDSLGIPYKWPVAKTGVVASIGSGQGPVFALRADMDALPLQEEVEWEHKSKVDGKMHACGHDTHVAMLLGAAKLLHAKRDQLKGTVKLVFQPGEEGYAGAYHMLQDGCLDDVSAILSIHVIPSLPVGAIASRPGPMLAGVGIFSATIQGIGAHASSPHLARDPILVASSAVVNLQQIVSRETDPLEAAVVTVGYLEGGKAHNIIPESARFGGTYRSMTMEGLTYLQKRIKEIIETNAAVHRCNATVDFMEERHMPHPPTVNNEKLYNHAKKVGETLLGKSKVELFPVTLGAEDFSFFSQKMRAAIFVIGTKNETLKADQPLHSPYFFIDEEALSVGTAFNAAVAISYLDSQAQLVPCEGTDQSVSAFETKIV</sequence>
<dbReference type="PIRSF" id="PIRSF005962">
    <property type="entry name" value="Pept_M20D_amidohydro"/>
    <property type="match status" value="1"/>
</dbReference>
<comment type="cofactor">
    <cofactor evidence="5">
        <name>Mn(2+)</name>
        <dbReference type="ChEBI" id="CHEBI:29035"/>
    </cofactor>
    <text evidence="5">The Mn(2+) ion enhances activity.</text>
</comment>
<evidence type="ECO:0000259" key="7">
    <source>
        <dbReference type="Pfam" id="PF07687"/>
    </source>
</evidence>
<evidence type="ECO:0000256" key="1">
    <source>
        <dbReference type="ARBA" id="ARBA00006153"/>
    </source>
</evidence>
<feature type="chain" id="PRO_5040236101" evidence="6">
    <location>
        <begin position="20"/>
        <end position="447"/>
    </location>
</feature>
<dbReference type="GO" id="GO:0010179">
    <property type="term" value="F:IAA-Ala conjugate hydrolase activity"/>
    <property type="evidence" value="ECO:0007669"/>
    <property type="project" value="TreeGrafter"/>
</dbReference>
<evidence type="ECO:0000313" key="8">
    <source>
        <dbReference type="EMBL" id="KAJ4830050.1"/>
    </source>
</evidence>
<evidence type="ECO:0000256" key="2">
    <source>
        <dbReference type="ARBA" id="ARBA00022729"/>
    </source>
</evidence>
<dbReference type="SUPFAM" id="SSF53187">
    <property type="entry name" value="Zn-dependent exopeptidases"/>
    <property type="match status" value="1"/>
</dbReference>
<feature type="binding site" evidence="5">
    <location>
        <position position="397"/>
    </location>
    <ligand>
        <name>Mn(2+)</name>
        <dbReference type="ChEBI" id="CHEBI:29035"/>
        <label>1</label>
    </ligand>
</feature>
<reference evidence="8" key="2">
    <citation type="journal article" date="2023" name="Plants (Basel)">
        <title>Annotation of the Turnera subulata (Passifloraceae) Draft Genome Reveals the S-Locus Evolved after the Divergence of Turneroideae from Passifloroideae in a Stepwise Manner.</title>
        <authorList>
            <person name="Henning P.M."/>
            <person name="Roalson E.H."/>
            <person name="Mir W."/>
            <person name="McCubbin A.G."/>
            <person name="Shore J.S."/>
        </authorList>
    </citation>
    <scope>NUCLEOTIDE SEQUENCE</scope>
    <source>
        <strain evidence="8">F60SS</strain>
    </source>
</reference>
<comment type="caution">
    <text evidence="8">The sequence shown here is derived from an EMBL/GenBank/DDBJ whole genome shotgun (WGS) entry which is preliminary data.</text>
</comment>
<feature type="binding site" evidence="5">
    <location>
        <position position="194"/>
    </location>
    <ligand>
        <name>Mn(2+)</name>
        <dbReference type="ChEBI" id="CHEBI:29035"/>
        <label>2</label>
    </ligand>
</feature>
<evidence type="ECO:0000256" key="5">
    <source>
        <dbReference type="PIRSR" id="PIRSR005962-1"/>
    </source>
</evidence>
<dbReference type="GO" id="GO:0005783">
    <property type="term" value="C:endoplasmic reticulum"/>
    <property type="evidence" value="ECO:0007669"/>
    <property type="project" value="TreeGrafter"/>
</dbReference>
<keyword evidence="5" id="KW-0479">Metal-binding</keyword>
<dbReference type="NCBIfam" id="TIGR01891">
    <property type="entry name" value="amidohydrolases"/>
    <property type="match status" value="1"/>
</dbReference>
<evidence type="ECO:0000256" key="3">
    <source>
        <dbReference type="ARBA" id="ARBA00022801"/>
    </source>
</evidence>
<evidence type="ECO:0000256" key="6">
    <source>
        <dbReference type="SAM" id="SignalP"/>
    </source>
</evidence>
<dbReference type="GO" id="GO:0009850">
    <property type="term" value="P:auxin metabolic process"/>
    <property type="evidence" value="ECO:0007669"/>
    <property type="project" value="InterPro"/>
</dbReference>
<dbReference type="InterPro" id="IPR011650">
    <property type="entry name" value="Peptidase_M20_dimer"/>
</dbReference>
<dbReference type="Pfam" id="PF01546">
    <property type="entry name" value="Peptidase_M20"/>
    <property type="match status" value="1"/>
</dbReference>
<keyword evidence="3 8" id="KW-0378">Hydrolase</keyword>
<dbReference type="EMBL" id="JAKUCV010005740">
    <property type="protein sequence ID" value="KAJ4830050.1"/>
    <property type="molecule type" value="Genomic_DNA"/>
</dbReference>
<organism evidence="8 9">
    <name type="scientific">Turnera subulata</name>
    <dbReference type="NCBI Taxonomy" id="218843"/>
    <lineage>
        <taxon>Eukaryota</taxon>
        <taxon>Viridiplantae</taxon>
        <taxon>Streptophyta</taxon>
        <taxon>Embryophyta</taxon>
        <taxon>Tracheophyta</taxon>
        <taxon>Spermatophyta</taxon>
        <taxon>Magnoliopsida</taxon>
        <taxon>eudicotyledons</taxon>
        <taxon>Gunneridae</taxon>
        <taxon>Pentapetalae</taxon>
        <taxon>rosids</taxon>
        <taxon>fabids</taxon>
        <taxon>Malpighiales</taxon>
        <taxon>Passifloraceae</taxon>
        <taxon>Turnera</taxon>
    </lineage>
</organism>
<gene>
    <name evidence="8" type="primary">ILR1</name>
    <name evidence="8" type="ORF">Tsubulata_009656</name>
</gene>
<reference evidence="8" key="1">
    <citation type="submission" date="2022-02" db="EMBL/GenBank/DDBJ databases">
        <authorList>
            <person name="Henning P.M."/>
            <person name="McCubbin A.G."/>
            <person name="Shore J.S."/>
        </authorList>
    </citation>
    <scope>NUCLEOTIDE SEQUENCE</scope>
    <source>
        <strain evidence="8">F60SS</strain>
        <tissue evidence="8">Leaves</tissue>
    </source>
</reference>